<protein>
    <submittedName>
        <fullName evidence="2">Uncharacterized protein</fullName>
    </submittedName>
</protein>
<dbReference type="EMBL" id="PFBY01000033">
    <property type="protein sequence ID" value="PIR76290.1"/>
    <property type="molecule type" value="Genomic_DNA"/>
</dbReference>
<comment type="caution">
    <text evidence="2">The sequence shown here is derived from an EMBL/GenBank/DDBJ whole genome shotgun (WGS) entry which is preliminary data.</text>
</comment>
<proteinExistence type="predicted"/>
<feature type="region of interest" description="Disordered" evidence="1">
    <location>
        <begin position="1"/>
        <end position="64"/>
    </location>
</feature>
<accession>A0A2H0TVV0</accession>
<reference evidence="3" key="1">
    <citation type="submission" date="2017-09" db="EMBL/GenBank/DDBJ databases">
        <title>Depth-based differentiation of microbial function through sediment-hosted aquifers and enrichment of novel symbionts in the deep terrestrial subsurface.</title>
        <authorList>
            <person name="Probst A.J."/>
            <person name="Ladd B."/>
            <person name="Jarett J.K."/>
            <person name="Geller-Mcgrath D.E."/>
            <person name="Sieber C.M.K."/>
            <person name="Emerson J.B."/>
            <person name="Anantharaman K."/>
            <person name="Thomas B.C."/>
            <person name="Malmstrom R."/>
            <person name="Stieglmeier M."/>
            <person name="Klingl A."/>
            <person name="Woyke T."/>
            <person name="Ryan C.M."/>
            <person name="Banfield J.F."/>
        </authorList>
    </citation>
    <scope>NUCLEOTIDE SEQUENCE [LARGE SCALE GENOMIC DNA]</scope>
</reference>
<sequence length="64" mass="7309">MLLHKVLKQRKKEQGFSENTEATPYDTSQHTQVRGRDGFRAKQNSTIGAARQRSIGNRNNKPAR</sequence>
<feature type="compositionally biased region" description="Basic residues" evidence="1">
    <location>
        <begin position="1"/>
        <end position="11"/>
    </location>
</feature>
<name>A0A2H0TVV0_9BACT</name>
<organism evidence="2 3">
    <name type="scientific">Candidatus Magasanikbacteria bacterium CG10_big_fil_rev_8_21_14_0_10_42_10</name>
    <dbReference type="NCBI Taxonomy" id="1974649"/>
    <lineage>
        <taxon>Bacteria</taxon>
        <taxon>Candidatus Magasanikiibacteriota</taxon>
    </lineage>
</organism>
<dbReference type="Proteomes" id="UP000231530">
    <property type="component" value="Unassembled WGS sequence"/>
</dbReference>
<evidence type="ECO:0000313" key="3">
    <source>
        <dbReference type="Proteomes" id="UP000231530"/>
    </source>
</evidence>
<evidence type="ECO:0000256" key="1">
    <source>
        <dbReference type="SAM" id="MobiDB-lite"/>
    </source>
</evidence>
<evidence type="ECO:0000313" key="2">
    <source>
        <dbReference type="EMBL" id="PIR76290.1"/>
    </source>
</evidence>
<dbReference type="AlphaFoldDB" id="A0A2H0TVV0"/>
<feature type="compositionally biased region" description="Polar residues" evidence="1">
    <location>
        <begin position="16"/>
        <end position="32"/>
    </location>
</feature>
<gene>
    <name evidence="2" type="ORF">COU32_02715</name>
</gene>
<feature type="compositionally biased region" description="Polar residues" evidence="1">
    <location>
        <begin position="54"/>
        <end position="64"/>
    </location>
</feature>